<name>A0AAW0J1J1_QUESU</name>
<protein>
    <submittedName>
        <fullName evidence="2">Ribonuclease h protein</fullName>
    </submittedName>
</protein>
<evidence type="ECO:0000313" key="2">
    <source>
        <dbReference type="EMBL" id="KAK7820590.1"/>
    </source>
</evidence>
<proteinExistence type="predicted"/>
<gene>
    <name evidence="2" type="ORF">CFP56_038694</name>
</gene>
<accession>A0AAW0J1J1</accession>
<dbReference type="Gene3D" id="3.30.420.10">
    <property type="entry name" value="Ribonuclease H-like superfamily/Ribonuclease H"/>
    <property type="match status" value="1"/>
</dbReference>
<dbReference type="PANTHER" id="PTHR47723">
    <property type="entry name" value="OS05G0353850 PROTEIN"/>
    <property type="match status" value="1"/>
</dbReference>
<dbReference type="SUPFAM" id="SSF53098">
    <property type="entry name" value="Ribonuclease H-like"/>
    <property type="match status" value="1"/>
</dbReference>
<organism evidence="2 3">
    <name type="scientific">Quercus suber</name>
    <name type="common">Cork oak</name>
    <dbReference type="NCBI Taxonomy" id="58331"/>
    <lineage>
        <taxon>Eukaryota</taxon>
        <taxon>Viridiplantae</taxon>
        <taxon>Streptophyta</taxon>
        <taxon>Embryophyta</taxon>
        <taxon>Tracheophyta</taxon>
        <taxon>Spermatophyta</taxon>
        <taxon>Magnoliopsida</taxon>
        <taxon>eudicotyledons</taxon>
        <taxon>Gunneridae</taxon>
        <taxon>Pentapetalae</taxon>
        <taxon>rosids</taxon>
        <taxon>fabids</taxon>
        <taxon>Fagales</taxon>
        <taxon>Fagaceae</taxon>
        <taxon>Quercus</taxon>
    </lineage>
</organism>
<dbReference type="InterPro" id="IPR012337">
    <property type="entry name" value="RNaseH-like_sf"/>
</dbReference>
<dbReference type="Pfam" id="PF13456">
    <property type="entry name" value="RVT_3"/>
    <property type="match status" value="1"/>
</dbReference>
<comment type="caution">
    <text evidence="2">The sequence shown here is derived from an EMBL/GenBank/DDBJ whole genome shotgun (WGS) entry which is preliminary data.</text>
</comment>
<evidence type="ECO:0000259" key="1">
    <source>
        <dbReference type="Pfam" id="PF13456"/>
    </source>
</evidence>
<dbReference type="AlphaFoldDB" id="A0AAW0J1J1"/>
<sequence length="376" mass="41366">MENSKSGGWADVLSKKYMVRHARKPKAHTRAWNAVKIGISICEKGSKWTVDCNSSLSFWNDKWLNIGTIRSLIEGPLNQGESEVCIKEVTMDTGIAHQQSLSGSKQTALHSLKKSFSDDLVVWIKKNALDSSKVHGKNYEWCTFFLLGLWNLWLQRNRMAFKQQPPNPNLVRVVEMQTRELLYCVLEPNTGKDRHLKQVQWLKPSAGWHKLNTDGSVVSTIRLSGCGGLLRDCTGQWVVGFAKSINASSSIAAELWALKEGLGLCLDRGISAVEIELDATAAISLVSSNVNTNGDLSGLVDDCKELLLCLPQVKLSHCFRKANFCADVLAKLGSTSADLSLVFVPPLPVILQPLYDDMMGVCRSRLCTTGASASVS</sequence>
<evidence type="ECO:0000313" key="3">
    <source>
        <dbReference type="Proteomes" id="UP000237347"/>
    </source>
</evidence>
<dbReference type="GO" id="GO:0004523">
    <property type="term" value="F:RNA-DNA hybrid ribonuclease activity"/>
    <property type="evidence" value="ECO:0007669"/>
    <property type="project" value="InterPro"/>
</dbReference>
<dbReference type="EMBL" id="PKMF04000733">
    <property type="protein sequence ID" value="KAK7820590.1"/>
    <property type="molecule type" value="Genomic_DNA"/>
</dbReference>
<dbReference type="InterPro" id="IPR036397">
    <property type="entry name" value="RNaseH_sf"/>
</dbReference>
<dbReference type="PANTHER" id="PTHR47723:SF19">
    <property type="entry name" value="POLYNUCLEOTIDYL TRANSFERASE, RIBONUCLEASE H-LIKE SUPERFAMILY PROTEIN"/>
    <property type="match status" value="1"/>
</dbReference>
<dbReference type="InterPro" id="IPR053151">
    <property type="entry name" value="RNase_H-like"/>
</dbReference>
<reference evidence="2 3" key="1">
    <citation type="journal article" date="2018" name="Sci. Data">
        <title>The draft genome sequence of cork oak.</title>
        <authorList>
            <person name="Ramos A.M."/>
            <person name="Usie A."/>
            <person name="Barbosa P."/>
            <person name="Barros P.M."/>
            <person name="Capote T."/>
            <person name="Chaves I."/>
            <person name="Simoes F."/>
            <person name="Abreu I."/>
            <person name="Carrasquinho I."/>
            <person name="Faro C."/>
            <person name="Guimaraes J.B."/>
            <person name="Mendonca D."/>
            <person name="Nobrega F."/>
            <person name="Rodrigues L."/>
            <person name="Saibo N.J.M."/>
            <person name="Varela M.C."/>
            <person name="Egas C."/>
            <person name="Matos J."/>
            <person name="Miguel C.M."/>
            <person name="Oliveira M.M."/>
            <person name="Ricardo C.P."/>
            <person name="Goncalves S."/>
        </authorList>
    </citation>
    <scope>NUCLEOTIDE SEQUENCE [LARGE SCALE GENOMIC DNA]</scope>
    <source>
        <strain evidence="3">cv. HL8</strain>
    </source>
</reference>
<feature type="domain" description="RNase H type-1" evidence="1">
    <location>
        <begin position="212"/>
        <end position="332"/>
    </location>
</feature>
<dbReference type="CDD" id="cd06222">
    <property type="entry name" value="RNase_H_like"/>
    <property type="match status" value="1"/>
</dbReference>
<dbReference type="Proteomes" id="UP000237347">
    <property type="component" value="Unassembled WGS sequence"/>
</dbReference>
<dbReference type="InterPro" id="IPR002156">
    <property type="entry name" value="RNaseH_domain"/>
</dbReference>
<keyword evidence="3" id="KW-1185">Reference proteome</keyword>
<dbReference type="GO" id="GO:0003676">
    <property type="term" value="F:nucleic acid binding"/>
    <property type="evidence" value="ECO:0007669"/>
    <property type="project" value="InterPro"/>
</dbReference>
<dbReference type="InterPro" id="IPR044730">
    <property type="entry name" value="RNase_H-like_dom_plant"/>
</dbReference>